<accession>A0ABT0GT47</accession>
<name>A0ABT0GT47_9HYPH</name>
<dbReference type="EMBL" id="JALNMJ010000005">
    <property type="protein sequence ID" value="MCK7612252.1"/>
    <property type="molecule type" value="Genomic_DNA"/>
</dbReference>
<gene>
    <name evidence="1" type="ORF">M0H32_08780</name>
</gene>
<evidence type="ECO:0000313" key="1">
    <source>
        <dbReference type="EMBL" id="MCK7612252.1"/>
    </source>
</evidence>
<keyword evidence="2" id="KW-1185">Reference proteome</keyword>
<sequence length="162" mass="18169">MNFDFPAERRISFKRKPSPVPGDLRIGWRLSLTLLMLFTSRGKKASLAKLNLLNDALRSEASRDKLAKILRGEVSSIEWRLRVEPAFGRNIDLLIGAGLANWVIADGKAALRLTEQGTQVAKLLSTNKEIFVEELSFLNKFSSHMTEAFVKQVLSANRENNA</sequence>
<proteinExistence type="predicted"/>
<protein>
    <submittedName>
        <fullName evidence="1">Uncharacterized protein</fullName>
    </submittedName>
</protein>
<dbReference type="RefSeq" id="WP_248153197.1">
    <property type="nucleotide sequence ID" value="NZ_JALNMJ010000005.1"/>
</dbReference>
<reference evidence="1" key="1">
    <citation type="submission" date="2022-04" db="EMBL/GenBank/DDBJ databases">
        <title>Roseibium sp. CAU 1639 isolated from mud.</title>
        <authorList>
            <person name="Kim W."/>
        </authorList>
    </citation>
    <scope>NUCLEOTIDE SEQUENCE</scope>
    <source>
        <strain evidence="1">CAU 1639</strain>
    </source>
</reference>
<organism evidence="1 2">
    <name type="scientific">Roseibium sediminicola</name>
    <dbReference type="NCBI Taxonomy" id="2933272"/>
    <lineage>
        <taxon>Bacteria</taxon>
        <taxon>Pseudomonadati</taxon>
        <taxon>Pseudomonadota</taxon>
        <taxon>Alphaproteobacteria</taxon>
        <taxon>Hyphomicrobiales</taxon>
        <taxon>Stappiaceae</taxon>
        <taxon>Roseibium</taxon>
    </lineage>
</organism>
<dbReference type="Proteomes" id="UP001431221">
    <property type="component" value="Unassembled WGS sequence"/>
</dbReference>
<comment type="caution">
    <text evidence="1">The sequence shown here is derived from an EMBL/GenBank/DDBJ whole genome shotgun (WGS) entry which is preliminary data.</text>
</comment>
<evidence type="ECO:0000313" key="2">
    <source>
        <dbReference type="Proteomes" id="UP001431221"/>
    </source>
</evidence>